<evidence type="ECO:0000259" key="1">
    <source>
        <dbReference type="Pfam" id="PF12705"/>
    </source>
</evidence>
<proteinExistence type="predicted"/>
<dbReference type="RefSeq" id="WP_215343269.1">
    <property type="nucleotide sequence ID" value="NZ_JAGSGD010000003.1"/>
</dbReference>
<dbReference type="Pfam" id="PF12705">
    <property type="entry name" value="PDDEXK_1"/>
    <property type="match status" value="1"/>
</dbReference>
<dbReference type="NCBIfam" id="TIGR02786">
    <property type="entry name" value="addB_alphas"/>
    <property type="match status" value="1"/>
</dbReference>
<name>A0A941D6Q7_9CAUL</name>
<dbReference type="Proteomes" id="UP000622580">
    <property type="component" value="Unassembled WGS sequence"/>
</dbReference>
<dbReference type="InterPro" id="IPR011604">
    <property type="entry name" value="PDDEXK-like_dom_sf"/>
</dbReference>
<evidence type="ECO:0000313" key="2">
    <source>
        <dbReference type="EMBL" id="MBR7621748.1"/>
    </source>
</evidence>
<gene>
    <name evidence="2" type="primary">addB</name>
    <name evidence="2" type="ORF">JKL49_20325</name>
</gene>
<dbReference type="InterPro" id="IPR038726">
    <property type="entry name" value="PDDEXK_AddAB-type"/>
</dbReference>
<accession>A0A941D6Q7</accession>
<dbReference type="SUPFAM" id="SSF52540">
    <property type="entry name" value="P-loop containing nucleoside triphosphate hydrolases"/>
    <property type="match status" value="1"/>
</dbReference>
<dbReference type="InterPro" id="IPR014153">
    <property type="entry name" value="Ds_break_AddB"/>
</dbReference>
<evidence type="ECO:0000313" key="3">
    <source>
        <dbReference type="Proteomes" id="UP000622580"/>
    </source>
</evidence>
<keyword evidence="3" id="KW-1185">Reference proteome</keyword>
<organism evidence="2 3">
    <name type="scientific">Phenylobacterium glaciei</name>
    <dbReference type="NCBI Taxonomy" id="2803784"/>
    <lineage>
        <taxon>Bacteria</taxon>
        <taxon>Pseudomonadati</taxon>
        <taxon>Pseudomonadota</taxon>
        <taxon>Alphaproteobacteria</taxon>
        <taxon>Caulobacterales</taxon>
        <taxon>Caulobacteraceae</taxon>
        <taxon>Phenylobacterium</taxon>
    </lineage>
</organism>
<comment type="caution">
    <text evidence="2">The sequence shown here is derived from an EMBL/GenBank/DDBJ whole genome shotgun (WGS) entry which is preliminary data.</text>
</comment>
<feature type="domain" description="PD-(D/E)XK endonuclease-like" evidence="1">
    <location>
        <begin position="736"/>
        <end position="963"/>
    </location>
</feature>
<dbReference type="InterPro" id="IPR027417">
    <property type="entry name" value="P-loop_NTPase"/>
</dbReference>
<dbReference type="AlphaFoldDB" id="A0A941D6Q7"/>
<dbReference type="EMBL" id="JAGSGD010000003">
    <property type="protein sequence ID" value="MBR7621748.1"/>
    <property type="molecule type" value="Genomic_DNA"/>
</dbReference>
<sequence>MIPLLASAGPRWFNIPAHRPFVHDLAQGLFDALSPLGPEALSQAVVLTPTRRGARALADAFIAAAGGRAVLPPQIRPLGDLDEGEPPFEPGDLAIDLPAAIDPLRRRFELIALVKGHEKQLGRDLDASAALELADALGSFLDSLQIEEVSAKGGLADLVSADLAEHWRVSREFLETALTAWPARLRELGVVDVSQRRVALLRALSETWDRRPPVGILIAAGSTGTAPATADLLTVIARAPQGAVILPGLDESLAEKAWAQVGEQHPQGAMKRLLVRAGVTRTEVLLWPASDTLDTAGRWRRRVINEALRPAEATADWLSVIETLRAEGETEEIDPIAEGLKGLSVVTARGEEEAATVAALLLREALEVPGQTAALVAPDQTLARRVAAKLARWGVGADSSAGSALAGCRCGVLAALVAKAADDPLDPVTLLAIAKHPFVRLGLDPEALDRRRAALELHGLRGPRKTTWAALEAQLRRKAADSRIEPGAIEEAQAFAAQLREALAGLQTPYADDAARPAEAARTLAQTMEALAADEHGDTGELWAGHGGEALGRLLSGLMSESDGSPAVSRRGFADLLARLMSGESIRSGGATHPRLRILGAIEARLTRADRLIVAGLEEGVWPQGAALDPFLSRPMRQALGLPPPERRVGLAAHDFAQAACAPEVILLHSERREGAPAVKSRWLWRLETLARGAGVDLPTRPEILDWARSLDAAADYTPAKRPAPRPPVADRPREMAVTRVEALTRDPYAVWARDILRLYPLERPDEAVEARARGTAIHKAFERFAQAHPVEVPSDAAAIFEAMYVTALEEAGMPHEALARESALAREAALWVADLERRRRADGRTIHVELKGELEINAPGGLFKVNARADRIEITPDGYGHILDYKTGKAPSQKVVDTGFSPQLTLTAAILAYGGFPTLGRPMPGDLTYLEVTGRKPAGREEVRAAAGEESEAAARTALDGLGKLVARFDDPAQPYLSRSAPQFVKTHISDYDHLARVFEWSTSGDEEGE</sequence>
<protein>
    <submittedName>
        <fullName evidence="2">Double-strand break repair protein AddB</fullName>
    </submittedName>
</protein>
<reference evidence="2" key="1">
    <citation type="submission" date="2021-04" db="EMBL/GenBank/DDBJ databases">
        <title>Draft genome assembly of strain Phenylobacterium sp. 20VBR1 using MiniION and Illumina platforms.</title>
        <authorList>
            <person name="Thomas F.A."/>
            <person name="Krishnan K.P."/>
            <person name="Sinha R.K."/>
        </authorList>
    </citation>
    <scope>NUCLEOTIDE SEQUENCE</scope>
    <source>
        <strain evidence="2">20VBR1</strain>
    </source>
</reference>
<dbReference type="Gene3D" id="3.90.320.10">
    <property type="match status" value="1"/>
</dbReference>